<dbReference type="AlphaFoldDB" id="A0A9W9ZE59"/>
<evidence type="ECO:0000256" key="7">
    <source>
        <dbReference type="ARBA" id="ARBA00049041"/>
    </source>
</evidence>
<dbReference type="GO" id="GO:0006508">
    <property type="term" value="P:proteolysis"/>
    <property type="evidence" value="ECO:0007669"/>
    <property type="project" value="UniProtKB-KW"/>
</dbReference>
<comment type="catalytic activity">
    <reaction evidence="7">
        <text>N-terminal N(alpha)-acetyl-L-cysteinyl-L-aspartyl-[protein] + H2O = N-terminal L-aspartyl-[protein] + N-acetyl-L-cysteine</text>
        <dbReference type="Rhea" id="RHEA:74579"/>
        <dbReference type="Rhea" id="RHEA-COMP:12669"/>
        <dbReference type="Rhea" id="RHEA-COMP:18395"/>
        <dbReference type="ChEBI" id="CHEBI:15377"/>
        <dbReference type="ChEBI" id="CHEBI:64720"/>
        <dbReference type="ChEBI" id="CHEBI:78236"/>
        <dbReference type="ChEBI" id="CHEBI:193599"/>
    </reaction>
    <physiologicalReaction direction="left-to-right" evidence="7">
        <dbReference type="Rhea" id="RHEA:74580"/>
    </physiologicalReaction>
</comment>
<sequence length="242" mass="27006">MSCTSALAFDVSKQCREMISHITAGRVDPDKKWLLCKREVSTRLQGTLPRCGLSAISMAAELLRTQTGDNKITSSVEREQHEKELDDLLTMAISKGFSNQELLKGSAVLVPYDADKNHKPCLENGHKAHWALFTGVLFELDDNSFDWTLFEQDVDMPVLFHASPSPTFILPRDCNPQHIYFCAKHGKSRHTAVWTLDSLKSSNANLFELDPSKEKQAGNYIVPEEGLSEGLCGRIVVISGQR</sequence>
<keyword evidence="2" id="KW-0645">Protease</keyword>
<dbReference type="GO" id="GO:0004177">
    <property type="term" value="F:aminopeptidase activity"/>
    <property type="evidence" value="ECO:0007669"/>
    <property type="project" value="UniProtKB-KW"/>
</dbReference>
<keyword evidence="1" id="KW-0031">Aminopeptidase</keyword>
<evidence type="ECO:0000313" key="9">
    <source>
        <dbReference type="Proteomes" id="UP001163046"/>
    </source>
</evidence>
<comment type="similarity">
    <text evidence="4">Belongs to the ACTMAP family.</text>
</comment>
<evidence type="ECO:0000256" key="6">
    <source>
        <dbReference type="ARBA" id="ARBA00034908"/>
    </source>
</evidence>
<dbReference type="PANTHER" id="PTHR28631:SF1">
    <property type="entry name" value="ACTIN MATURATION PROTEASE"/>
    <property type="match status" value="1"/>
</dbReference>
<accession>A0A9W9ZE59</accession>
<dbReference type="Proteomes" id="UP001163046">
    <property type="component" value="Unassembled WGS sequence"/>
</dbReference>
<evidence type="ECO:0000256" key="1">
    <source>
        <dbReference type="ARBA" id="ARBA00022438"/>
    </source>
</evidence>
<dbReference type="OrthoDB" id="198816at2759"/>
<comment type="caution">
    <text evidence="8">The sequence shown here is derived from an EMBL/GenBank/DDBJ whole genome shotgun (WGS) entry which is preliminary data.</text>
</comment>
<protein>
    <recommendedName>
        <fullName evidence="5">Actin maturation protease</fullName>
    </recommendedName>
    <alternativeName>
        <fullName evidence="6">Actin aminopeptidase ACTMAP</fullName>
    </alternativeName>
</protein>
<dbReference type="Pfam" id="PF21646">
    <property type="entry name" value="ACTMAP-like_C"/>
    <property type="match status" value="1"/>
</dbReference>
<dbReference type="EMBL" id="MU826355">
    <property type="protein sequence ID" value="KAJ7380012.1"/>
    <property type="molecule type" value="Genomic_DNA"/>
</dbReference>
<dbReference type="InterPro" id="IPR040043">
    <property type="entry name" value="ACTMAP"/>
</dbReference>
<evidence type="ECO:0000256" key="3">
    <source>
        <dbReference type="ARBA" id="ARBA00022801"/>
    </source>
</evidence>
<name>A0A9W9ZE59_9CNID</name>
<evidence type="ECO:0000313" key="8">
    <source>
        <dbReference type="EMBL" id="KAJ7380012.1"/>
    </source>
</evidence>
<keyword evidence="3" id="KW-0378">Hydrolase</keyword>
<reference evidence="8" key="1">
    <citation type="submission" date="2023-01" db="EMBL/GenBank/DDBJ databases">
        <title>Genome assembly of the deep-sea coral Lophelia pertusa.</title>
        <authorList>
            <person name="Herrera S."/>
            <person name="Cordes E."/>
        </authorList>
    </citation>
    <scope>NUCLEOTIDE SEQUENCE</scope>
    <source>
        <strain evidence="8">USNM1676648</strain>
        <tissue evidence="8">Polyp</tissue>
    </source>
</reference>
<evidence type="ECO:0000256" key="4">
    <source>
        <dbReference type="ARBA" id="ARBA00034725"/>
    </source>
</evidence>
<dbReference type="PANTHER" id="PTHR28631">
    <property type="entry name" value="UPF0692 PROTEIN C19ORF54"/>
    <property type="match status" value="1"/>
</dbReference>
<gene>
    <name evidence="8" type="ORF">OS493_012774</name>
</gene>
<organism evidence="8 9">
    <name type="scientific">Desmophyllum pertusum</name>
    <dbReference type="NCBI Taxonomy" id="174260"/>
    <lineage>
        <taxon>Eukaryota</taxon>
        <taxon>Metazoa</taxon>
        <taxon>Cnidaria</taxon>
        <taxon>Anthozoa</taxon>
        <taxon>Hexacorallia</taxon>
        <taxon>Scleractinia</taxon>
        <taxon>Caryophylliina</taxon>
        <taxon>Caryophylliidae</taxon>
        <taxon>Desmophyllum</taxon>
    </lineage>
</organism>
<evidence type="ECO:0000256" key="5">
    <source>
        <dbReference type="ARBA" id="ARBA00034848"/>
    </source>
</evidence>
<proteinExistence type="inferred from homology"/>
<evidence type="ECO:0000256" key="2">
    <source>
        <dbReference type="ARBA" id="ARBA00022670"/>
    </source>
</evidence>
<keyword evidence="9" id="KW-1185">Reference proteome</keyword>